<evidence type="ECO:0000259" key="9">
    <source>
        <dbReference type="PROSITE" id="PS50928"/>
    </source>
</evidence>
<comment type="similarity">
    <text evidence="7">Belongs to the binding-protein-dependent transport system permease family.</text>
</comment>
<dbReference type="PANTHER" id="PTHR30151:SF20">
    <property type="entry name" value="ABC TRANSPORTER PERMEASE PROTEIN HI_0355-RELATED"/>
    <property type="match status" value="1"/>
</dbReference>
<dbReference type="InterPro" id="IPR000515">
    <property type="entry name" value="MetI-like"/>
</dbReference>
<evidence type="ECO:0000256" key="8">
    <source>
        <dbReference type="SAM" id="MobiDB-lite"/>
    </source>
</evidence>
<accession>A0A5C4LZC1</accession>
<feature type="domain" description="ABC transmembrane type-1" evidence="9">
    <location>
        <begin position="96"/>
        <end position="276"/>
    </location>
</feature>
<dbReference type="Gene3D" id="1.10.3720.10">
    <property type="entry name" value="MetI-like"/>
    <property type="match status" value="1"/>
</dbReference>
<keyword evidence="6 7" id="KW-0472">Membrane</keyword>
<dbReference type="GO" id="GO:0055085">
    <property type="term" value="P:transmembrane transport"/>
    <property type="evidence" value="ECO:0007669"/>
    <property type="project" value="InterPro"/>
</dbReference>
<dbReference type="Proteomes" id="UP000305546">
    <property type="component" value="Unassembled WGS sequence"/>
</dbReference>
<evidence type="ECO:0000256" key="7">
    <source>
        <dbReference type="RuleBase" id="RU363032"/>
    </source>
</evidence>
<feature type="transmembrane region" description="Helical" evidence="7">
    <location>
        <begin position="104"/>
        <end position="126"/>
    </location>
</feature>
<feature type="transmembrane region" description="Helical" evidence="7">
    <location>
        <begin position="42"/>
        <end position="61"/>
    </location>
</feature>
<dbReference type="AlphaFoldDB" id="A0A5C4LZC1"/>
<dbReference type="EMBL" id="VDFW01000012">
    <property type="protein sequence ID" value="TNC25154.1"/>
    <property type="molecule type" value="Genomic_DNA"/>
</dbReference>
<keyword evidence="11" id="KW-1185">Reference proteome</keyword>
<evidence type="ECO:0000256" key="1">
    <source>
        <dbReference type="ARBA" id="ARBA00004651"/>
    </source>
</evidence>
<comment type="subcellular location">
    <subcellularLocation>
        <location evidence="1 7">Cell membrane</location>
        <topology evidence="1 7">Multi-pass membrane protein</topology>
    </subcellularLocation>
</comment>
<evidence type="ECO:0000256" key="5">
    <source>
        <dbReference type="ARBA" id="ARBA00022989"/>
    </source>
</evidence>
<dbReference type="PANTHER" id="PTHR30151">
    <property type="entry name" value="ALKANE SULFONATE ABC TRANSPORTER-RELATED, MEMBRANE SUBUNIT"/>
    <property type="match status" value="1"/>
</dbReference>
<protein>
    <submittedName>
        <fullName evidence="10">ABC transporter permease</fullName>
    </submittedName>
</protein>
<feature type="transmembrane region" description="Helical" evidence="7">
    <location>
        <begin position="258"/>
        <end position="279"/>
    </location>
</feature>
<dbReference type="GO" id="GO:0005886">
    <property type="term" value="C:plasma membrane"/>
    <property type="evidence" value="ECO:0007669"/>
    <property type="project" value="UniProtKB-SubCell"/>
</dbReference>
<evidence type="ECO:0000256" key="6">
    <source>
        <dbReference type="ARBA" id="ARBA00023136"/>
    </source>
</evidence>
<evidence type="ECO:0000256" key="3">
    <source>
        <dbReference type="ARBA" id="ARBA00022475"/>
    </source>
</evidence>
<feature type="transmembrane region" description="Helical" evidence="7">
    <location>
        <begin position="146"/>
        <end position="175"/>
    </location>
</feature>
<organism evidence="10 11">
    <name type="scientific">Amycolatopsis alkalitolerans</name>
    <dbReference type="NCBI Taxonomy" id="2547244"/>
    <lineage>
        <taxon>Bacteria</taxon>
        <taxon>Bacillati</taxon>
        <taxon>Actinomycetota</taxon>
        <taxon>Actinomycetes</taxon>
        <taxon>Pseudonocardiales</taxon>
        <taxon>Pseudonocardiaceae</taxon>
        <taxon>Amycolatopsis</taxon>
    </lineage>
</organism>
<dbReference type="CDD" id="cd06261">
    <property type="entry name" value="TM_PBP2"/>
    <property type="match status" value="1"/>
</dbReference>
<evidence type="ECO:0000256" key="4">
    <source>
        <dbReference type="ARBA" id="ARBA00022692"/>
    </source>
</evidence>
<keyword evidence="2 7" id="KW-0813">Transport</keyword>
<dbReference type="PROSITE" id="PS50928">
    <property type="entry name" value="ABC_TM1"/>
    <property type="match status" value="1"/>
</dbReference>
<evidence type="ECO:0000256" key="2">
    <source>
        <dbReference type="ARBA" id="ARBA00022448"/>
    </source>
</evidence>
<feature type="transmembrane region" description="Helical" evidence="7">
    <location>
        <begin position="67"/>
        <end position="84"/>
    </location>
</feature>
<keyword evidence="4 7" id="KW-0812">Transmembrane</keyword>
<keyword evidence="5 7" id="KW-1133">Transmembrane helix</keyword>
<reference evidence="10 11" key="1">
    <citation type="submission" date="2019-06" db="EMBL/GenBank/DDBJ databases">
        <title>Amycolatopsis alkalitolerans sp. nov., isolated from Gastrodia elata Blume.</title>
        <authorList>
            <person name="Narsing Rao M.P."/>
            <person name="Li W.J."/>
        </authorList>
    </citation>
    <scope>NUCLEOTIDE SEQUENCE [LARGE SCALE GENOMIC DNA]</scope>
    <source>
        <strain evidence="10 11">SYSUP0005</strain>
    </source>
</reference>
<comment type="caution">
    <text evidence="10">The sequence shown here is derived from an EMBL/GenBank/DDBJ whole genome shotgun (WGS) entry which is preliminary data.</text>
</comment>
<evidence type="ECO:0000313" key="10">
    <source>
        <dbReference type="EMBL" id="TNC25154.1"/>
    </source>
</evidence>
<dbReference type="Pfam" id="PF00528">
    <property type="entry name" value="BPD_transp_1"/>
    <property type="match status" value="1"/>
</dbReference>
<evidence type="ECO:0000313" key="11">
    <source>
        <dbReference type="Proteomes" id="UP000305546"/>
    </source>
</evidence>
<proteinExistence type="inferred from homology"/>
<dbReference type="SUPFAM" id="SSF161098">
    <property type="entry name" value="MetI-like"/>
    <property type="match status" value="1"/>
</dbReference>
<dbReference type="InterPro" id="IPR035906">
    <property type="entry name" value="MetI-like_sf"/>
</dbReference>
<feature type="transmembrane region" description="Helical" evidence="7">
    <location>
        <begin position="212"/>
        <end position="238"/>
    </location>
</feature>
<feature type="region of interest" description="Disordered" evidence="8">
    <location>
        <begin position="1"/>
        <end position="24"/>
    </location>
</feature>
<name>A0A5C4LZC1_9PSEU</name>
<gene>
    <name evidence="10" type="ORF">FG385_16040</name>
</gene>
<sequence length="292" mass="31611">MFPSETDGATRPAERLKDSSATRPHIPAPIRRARRRGTWRRTGIIGGRLVLLAALLVAWQLCSNARIVDPYFVSSPAGVANFLYDYVRSGALWTHLEVTLRETLIGFAIGSAGGIMAGLLLARFQVLDDLLDPFFVVVNSLPRVALAPLFLLWFGLGALSKIILAISLVFFILLVNTRVGMRNVDTDLVTVGKLLGGNEFQMFRSVLLPASLPAILAGLRLGIIYALLGAVVGEMIAAEAGIGQQLTYFSGTFQTAGVIGMLVVLAIIAAVLDALTVLAERRLLRWQKKGRM</sequence>
<dbReference type="OrthoDB" id="3173654at2"/>
<keyword evidence="3" id="KW-1003">Cell membrane</keyword>
<dbReference type="RefSeq" id="WP_139097542.1">
    <property type="nucleotide sequence ID" value="NZ_VDFW01000012.1"/>
</dbReference>